<dbReference type="EMBL" id="JAFBFH010000029">
    <property type="protein sequence ID" value="MBM7716593.1"/>
    <property type="molecule type" value="Genomic_DNA"/>
</dbReference>
<evidence type="ECO:0000256" key="6">
    <source>
        <dbReference type="ARBA" id="ARBA00022516"/>
    </source>
</evidence>
<comment type="caution">
    <text evidence="11">The sequence shown here is derived from an EMBL/GenBank/DDBJ whole genome shotgun (WGS) entry which is preliminary data.</text>
</comment>
<protein>
    <recommendedName>
        <fullName evidence="4">3-hydroxyacyl-[acyl-carrier-protein] dehydratase</fullName>
        <ecNumber evidence="4">4.2.1.59</ecNumber>
    </recommendedName>
</protein>
<dbReference type="SUPFAM" id="SSF54637">
    <property type="entry name" value="Thioesterase/thiol ester dehydrase-isomerase"/>
    <property type="match status" value="1"/>
</dbReference>
<gene>
    <name evidence="11" type="ORF">JOC94_003614</name>
</gene>
<name>A0ABS2RCP2_9BACI</name>
<accession>A0ABS2RCP2</accession>
<proteinExistence type="inferred from homology"/>
<dbReference type="NCBIfam" id="NF000582">
    <property type="entry name" value="PRK00006.1"/>
    <property type="match status" value="1"/>
</dbReference>
<dbReference type="Pfam" id="PF07977">
    <property type="entry name" value="FabA"/>
    <property type="match status" value="1"/>
</dbReference>
<dbReference type="PANTHER" id="PTHR30272:SF1">
    <property type="entry name" value="3-HYDROXYACYL-[ACYL-CARRIER-PROTEIN] DEHYDRATASE"/>
    <property type="match status" value="1"/>
</dbReference>
<evidence type="ECO:0000256" key="8">
    <source>
        <dbReference type="ARBA" id="ARBA00023098"/>
    </source>
</evidence>
<comment type="catalytic activity">
    <reaction evidence="1">
        <text>a (3R)-hydroxyacyl-[ACP] = a (2E)-enoyl-[ACP] + H2O</text>
        <dbReference type="Rhea" id="RHEA:13097"/>
        <dbReference type="Rhea" id="RHEA-COMP:9925"/>
        <dbReference type="Rhea" id="RHEA-COMP:9945"/>
        <dbReference type="ChEBI" id="CHEBI:15377"/>
        <dbReference type="ChEBI" id="CHEBI:78784"/>
        <dbReference type="ChEBI" id="CHEBI:78827"/>
        <dbReference type="EC" id="4.2.1.59"/>
    </reaction>
</comment>
<comment type="subcellular location">
    <subcellularLocation>
        <location evidence="2">Cytoplasm</location>
    </subcellularLocation>
</comment>
<evidence type="ECO:0000256" key="2">
    <source>
        <dbReference type="ARBA" id="ARBA00004496"/>
    </source>
</evidence>
<evidence type="ECO:0000256" key="9">
    <source>
        <dbReference type="ARBA" id="ARBA00023239"/>
    </source>
</evidence>
<keyword evidence="8" id="KW-0443">Lipid metabolism</keyword>
<evidence type="ECO:0000313" key="11">
    <source>
        <dbReference type="EMBL" id="MBM7716593.1"/>
    </source>
</evidence>
<comment type="function">
    <text evidence="10">Involved in unsaturated fatty acids biosynthesis. Catalyzes the dehydration of short chain beta-hydroxyacyl-ACPs and long chain saturated and unsaturated beta-hydroxyacyl-ACPs.</text>
</comment>
<sequence length="152" mass="17414">MEIKEIMTKLNHRYPFLLVDRIVELEVDQRIKGYKNITFNEPYFSGHFPENPIFPGVFIIESMAQVGGLMFSKRKKGFLVAVDNAKFTEFVTPGDRLMTEATLMKEFGKYAKVAVTGKVEEKVVAKAEVTYYFDETANERRPAQGSNALFEK</sequence>
<dbReference type="Proteomes" id="UP000823485">
    <property type="component" value="Unassembled WGS sequence"/>
</dbReference>
<evidence type="ECO:0000256" key="7">
    <source>
        <dbReference type="ARBA" id="ARBA00022556"/>
    </source>
</evidence>
<evidence type="ECO:0000256" key="5">
    <source>
        <dbReference type="ARBA" id="ARBA00022490"/>
    </source>
</evidence>
<evidence type="ECO:0000256" key="3">
    <source>
        <dbReference type="ARBA" id="ARBA00009174"/>
    </source>
</evidence>
<evidence type="ECO:0000256" key="1">
    <source>
        <dbReference type="ARBA" id="ARBA00001055"/>
    </source>
</evidence>
<evidence type="ECO:0000256" key="4">
    <source>
        <dbReference type="ARBA" id="ARBA00013167"/>
    </source>
</evidence>
<dbReference type="InterPro" id="IPR029069">
    <property type="entry name" value="HotDog_dom_sf"/>
</dbReference>
<evidence type="ECO:0000256" key="10">
    <source>
        <dbReference type="ARBA" id="ARBA00025049"/>
    </source>
</evidence>
<keyword evidence="6" id="KW-0444">Lipid biosynthesis</keyword>
<dbReference type="InterPro" id="IPR013114">
    <property type="entry name" value="FabA_FabZ"/>
</dbReference>
<dbReference type="NCBIfam" id="TIGR01750">
    <property type="entry name" value="fabZ"/>
    <property type="match status" value="1"/>
</dbReference>
<dbReference type="EC" id="4.2.1.59" evidence="4"/>
<comment type="similarity">
    <text evidence="3">Belongs to the thioester dehydratase family. FabZ subfamily.</text>
</comment>
<evidence type="ECO:0000313" key="12">
    <source>
        <dbReference type="Proteomes" id="UP000823485"/>
    </source>
</evidence>
<keyword evidence="7" id="KW-0441">Lipid A biosynthesis</keyword>
<organism evidence="11 12">
    <name type="scientific">Siminovitchia thermophila</name>
    <dbReference type="NCBI Taxonomy" id="1245522"/>
    <lineage>
        <taxon>Bacteria</taxon>
        <taxon>Bacillati</taxon>
        <taxon>Bacillota</taxon>
        <taxon>Bacilli</taxon>
        <taxon>Bacillales</taxon>
        <taxon>Bacillaceae</taxon>
        <taxon>Siminovitchia</taxon>
    </lineage>
</organism>
<dbReference type="Gene3D" id="3.10.129.10">
    <property type="entry name" value="Hotdog Thioesterase"/>
    <property type="match status" value="1"/>
</dbReference>
<dbReference type="CDD" id="cd01288">
    <property type="entry name" value="FabZ"/>
    <property type="match status" value="1"/>
</dbReference>
<dbReference type="RefSeq" id="WP_139345730.1">
    <property type="nucleotide sequence ID" value="NZ_JAFBFH010000029.1"/>
</dbReference>
<keyword evidence="5" id="KW-0963">Cytoplasm</keyword>
<dbReference type="InterPro" id="IPR010084">
    <property type="entry name" value="FabZ"/>
</dbReference>
<keyword evidence="9" id="KW-0456">Lyase</keyword>
<reference evidence="11 12" key="1">
    <citation type="submission" date="2021-01" db="EMBL/GenBank/DDBJ databases">
        <title>Genomic Encyclopedia of Type Strains, Phase IV (KMG-IV): sequencing the most valuable type-strain genomes for metagenomic binning, comparative biology and taxonomic classification.</title>
        <authorList>
            <person name="Goeker M."/>
        </authorList>
    </citation>
    <scope>NUCLEOTIDE SEQUENCE [LARGE SCALE GENOMIC DNA]</scope>
    <source>
        <strain evidence="11 12">DSM 105453</strain>
    </source>
</reference>
<dbReference type="PANTHER" id="PTHR30272">
    <property type="entry name" value="3-HYDROXYACYL-[ACYL-CARRIER-PROTEIN] DEHYDRATASE"/>
    <property type="match status" value="1"/>
</dbReference>
<keyword evidence="12" id="KW-1185">Reference proteome</keyword>